<dbReference type="EMBL" id="QVOD01000034">
    <property type="protein sequence ID" value="RFT64516.1"/>
    <property type="molecule type" value="Genomic_DNA"/>
</dbReference>
<reference evidence="1 3" key="1">
    <citation type="submission" date="2014-04" db="EMBL/GenBank/DDBJ databases">
        <authorList>
            <person name="Bishop-Lilly K.A."/>
            <person name="Broomall S.M."/>
            <person name="Chain P.S."/>
            <person name="Chertkov O."/>
            <person name="Coyne S.R."/>
            <person name="Daligault H.E."/>
            <person name="Davenport K.W."/>
            <person name="Erkkila T."/>
            <person name="Frey K.G."/>
            <person name="Gibbons H.S."/>
            <person name="Gu W."/>
            <person name="Jaissle J."/>
            <person name="Johnson S.L."/>
            <person name="Koroleva G.I."/>
            <person name="Ladner J.T."/>
            <person name="Lo C.-C."/>
            <person name="Minogue T.D."/>
            <person name="Munk C."/>
            <person name="Palacios G.F."/>
            <person name="Redden C.L."/>
            <person name="Rosenzweig C.N."/>
            <person name="Scholz M.B."/>
            <person name="Teshima H."/>
            <person name="Xu Y."/>
        </authorList>
    </citation>
    <scope>NUCLEOTIDE SEQUENCE [LARGE SCALE GENOMIC DNA]</scope>
    <source>
        <strain evidence="1 3">BHP</strain>
    </source>
</reference>
<evidence type="ECO:0000313" key="3">
    <source>
        <dbReference type="Proteomes" id="UP000029389"/>
    </source>
</evidence>
<dbReference type="Proteomes" id="UP000264294">
    <property type="component" value="Unassembled WGS sequence"/>
</dbReference>
<sequence length="226" mass="25990">MYERNEPCPCGSGRKYKKCCINKIENPVDVWKQKAIQLSLEINNNKNLVDTYFAVFNHAMRKQWIGACHALSSILYILLKEQGFKPNLEIGFTESSKVPFSFCHSWITLDGFPYDVGLYRSHSPFQHDINPYLEISAPIFKGIDIESGVVTNISFGVSSDRESIDNNFKQITNMTLVEYMENWPNHKDGLFGETIEIAEKIGLTLKIDDLKTRYYEDRFHISVVSS</sequence>
<dbReference type="AlphaFoldDB" id="A0A090YRQ7"/>
<dbReference type="SUPFAM" id="SSF103642">
    <property type="entry name" value="Sec-C motif"/>
    <property type="match status" value="1"/>
</dbReference>
<reference evidence="2 4" key="2">
    <citation type="submission" date="2018-08" db="EMBL/GenBank/DDBJ databases">
        <title>Bacillus clarus sp. nov. strain PS00077A.</title>
        <authorList>
            <person name="Mendez Acevedo M."/>
            <person name="Carroll L."/>
            <person name="Mukherjee M."/>
            <person name="Wiedmann M."/>
            <person name="Kovac J."/>
        </authorList>
    </citation>
    <scope>NUCLEOTIDE SEQUENCE [LARGE SCALE GENOMIC DNA]</scope>
    <source>
        <strain evidence="2 4">PS00077A</strain>
    </source>
</reference>
<comment type="caution">
    <text evidence="1">The sequence shown here is derived from an EMBL/GenBank/DDBJ whole genome shotgun (WGS) entry which is preliminary data.</text>
</comment>
<accession>A0A090YRQ7</accession>
<evidence type="ECO:0000313" key="1">
    <source>
        <dbReference type="EMBL" id="KFM94820.1"/>
    </source>
</evidence>
<dbReference type="InterPro" id="IPR004027">
    <property type="entry name" value="SEC_C_motif"/>
</dbReference>
<keyword evidence="4" id="KW-1185">Reference proteome</keyword>
<organism evidence="1 3">
    <name type="scientific">Bacillus clarus</name>
    <dbReference type="NCBI Taxonomy" id="2338372"/>
    <lineage>
        <taxon>Bacteria</taxon>
        <taxon>Bacillati</taxon>
        <taxon>Bacillota</taxon>
        <taxon>Bacilli</taxon>
        <taxon>Bacillales</taxon>
        <taxon>Bacillaceae</taxon>
        <taxon>Bacillus</taxon>
        <taxon>Bacillus cereus group</taxon>
    </lineage>
</organism>
<name>A0A090YRQ7_9BACI</name>
<dbReference type="PATRIC" id="fig|1405.8.peg.6087"/>
<dbReference type="Pfam" id="PF02810">
    <property type="entry name" value="SEC-C"/>
    <property type="match status" value="1"/>
</dbReference>
<proteinExistence type="predicted"/>
<dbReference type="Gene3D" id="3.10.450.50">
    <property type="match status" value="1"/>
</dbReference>
<dbReference type="RefSeq" id="WP_042985213.1">
    <property type="nucleotide sequence ID" value="NZ_JMQC01000012.1"/>
</dbReference>
<dbReference type="EMBL" id="JMQC01000012">
    <property type="protein sequence ID" value="KFM94820.1"/>
    <property type="molecule type" value="Genomic_DNA"/>
</dbReference>
<gene>
    <name evidence="2" type="ORF">D0U04_21800</name>
    <name evidence="1" type="ORF">DJ93_5993</name>
</gene>
<evidence type="ECO:0000313" key="2">
    <source>
        <dbReference type="EMBL" id="RFT64516.1"/>
    </source>
</evidence>
<evidence type="ECO:0000313" key="4">
    <source>
        <dbReference type="Proteomes" id="UP000264294"/>
    </source>
</evidence>
<dbReference type="Proteomes" id="UP000029389">
    <property type="component" value="Unassembled WGS sequence"/>
</dbReference>
<protein>
    <submittedName>
        <fullName evidence="2">SEC-C domain-containing protein</fullName>
    </submittedName>
    <submittedName>
        <fullName evidence="1">SEC-C motif family protein</fullName>
    </submittedName>
</protein>